<sequence length="856" mass="94306">MNYTSFLLLFLPSLIPAGEVVITSFPSAGFILRNEPFVLSCTAINAISIRFRCNHKWVEESRQWSMEGIHEDTSTPYLQSSMNISKTGEGNEERCHCYAVGKGERTVKSLNEAFITSAFMRKHFEQTPSSTRLREGSQLALPCVPPLAHPSPTIEWTKNGELIIPDNYLIIASDGSLLLSSARLQDGGNYVCIAKNVAGSRSTPPASIHVYVDGGWSEWTDWSGQCTIDCHQLSLLIRVRGHEVIPTRSRRRRCNNPTPLNGGLPCNGEEEESSVCPLPCSIDGGWSEWERWSECSSECRTRRTRQCARPSPLNGGLPCGGDPLEWQPCSSGICSSQWSLSSLSDGVVLFSLIAVFFLLSILFCLCILILCRQKKSPKSQPYYGEIARYKSGGMVDGMGPPFIQSPLPSFTLMSVKSGYARCESGACNVSRGGESRLALLEGSSTGSSAKKVFLTTTTSSLSEEDNYATVYDYAGGELMGGDCILEAKVAECGGRLSMDKSRTDLLIGEGSLQSPTIITLSTRAPFDDLPFLEDGEMAASSVISVSSCSPSPPRLPLLLSFSHFLHAIDQWTVSLYYHSSYGWDRYEVDGTNPCASPTFIHFDPIHPSLVHCTIPQYGKLLLCARPKEANPFIRMRVSIFTRMDRRDSFPLRVSIVREGSGVSDLHQEDNERLLAESHLGVVTEEGGEATITLKLQHLSPSFVCTQTNGEIDLSSQGSYSFRIERIDGSGPFLARISLQQTICTTNGLSLSVSLDEDYDQLVMREDTRVSLDFLLPHPLKRRISSILDPPSERDWMSLARSLGMPSFVAFGGALSSPTTVLLLLWEARRQDPCHLSHALRLSGRPDVAQMIDKYVR</sequence>
<gene>
    <name evidence="11" type="ORF">PMAYCL1PPCAC_18154</name>
</gene>
<keyword evidence="4 9" id="KW-0472">Membrane</keyword>
<keyword evidence="9" id="KW-0812">Transmembrane</keyword>
<dbReference type="InterPro" id="IPR011029">
    <property type="entry name" value="DEATH-like_dom_sf"/>
</dbReference>
<feature type="transmembrane region" description="Helical" evidence="9">
    <location>
        <begin position="347"/>
        <end position="371"/>
    </location>
</feature>
<proteinExistence type="inferred from homology"/>
<dbReference type="SMART" id="SM00005">
    <property type="entry name" value="DEATH"/>
    <property type="match status" value="1"/>
</dbReference>
<keyword evidence="7" id="KW-0325">Glycoprotein</keyword>
<feature type="chain" id="PRO_5042669393" description="Netrin receptor UNC5" evidence="9">
    <location>
        <begin position="18"/>
        <end position="856"/>
    </location>
</feature>
<keyword evidence="6 9" id="KW-0675">Receptor</keyword>
<dbReference type="EMBL" id="BTRK01000004">
    <property type="protein sequence ID" value="GMR47959.1"/>
    <property type="molecule type" value="Genomic_DNA"/>
</dbReference>
<evidence type="ECO:0000313" key="11">
    <source>
        <dbReference type="EMBL" id="GMR47959.1"/>
    </source>
</evidence>
<dbReference type="InterPro" id="IPR000884">
    <property type="entry name" value="TSP1_rpt"/>
</dbReference>
<feature type="signal peptide" evidence="9">
    <location>
        <begin position="1"/>
        <end position="17"/>
    </location>
</feature>
<name>A0AAN5CP19_9BILA</name>
<dbReference type="InterPro" id="IPR000488">
    <property type="entry name" value="Death_dom"/>
</dbReference>
<comment type="function">
    <text evidence="9">Receptor for netrin required for axon guidance. Mediates axon repulsion of neuronal growth cones in the developing nervous system upon ligand binding.</text>
</comment>
<keyword evidence="12" id="KW-1185">Reference proteome</keyword>
<dbReference type="InterPro" id="IPR036383">
    <property type="entry name" value="TSP1_rpt_sf"/>
</dbReference>
<dbReference type="PROSITE" id="PS50835">
    <property type="entry name" value="IG_LIKE"/>
    <property type="match status" value="1"/>
</dbReference>
<dbReference type="Gene3D" id="1.10.533.10">
    <property type="entry name" value="Death Domain, Fas"/>
    <property type="match status" value="1"/>
</dbReference>
<accession>A0AAN5CP19</accession>
<comment type="similarity">
    <text evidence="2 9">Belongs to the unc-5 family.</text>
</comment>
<comment type="caution">
    <text evidence="11">The sequence shown here is derived from an EMBL/GenBank/DDBJ whole genome shotgun (WGS) entry which is preliminary data.</text>
</comment>
<reference evidence="12" key="1">
    <citation type="submission" date="2022-10" db="EMBL/GenBank/DDBJ databases">
        <title>Genome assembly of Pristionchus species.</title>
        <authorList>
            <person name="Yoshida K."/>
            <person name="Sommer R.J."/>
        </authorList>
    </citation>
    <scope>NUCLEOTIDE SEQUENCE [LARGE SCALE GENOMIC DNA]</scope>
    <source>
        <strain evidence="12">RS5460</strain>
    </source>
</reference>
<dbReference type="GO" id="GO:0005042">
    <property type="term" value="F:netrin receptor activity"/>
    <property type="evidence" value="ECO:0007669"/>
    <property type="project" value="UniProtKB-UniRule"/>
</dbReference>
<dbReference type="InterPro" id="IPR037936">
    <property type="entry name" value="UNC5A-D"/>
</dbReference>
<dbReference type="PANTHER" id="PTHR12582:SF47">
    <property type="entry name" value="NETRIN RECEPTOR UNC-5"/>
    <property type="match status" value="1"/>
</dbReference>
<dbReference type="SUPFAM" id="SSF47986">
    <property type="entry name" value="DEATH domain"/>
    <property type="match status" value="1"/>
</dbReference>
<organism evidence="11 12">
    <name type="scientific">Pristionchus mayeri</name>
    <dbReference type="NCBI Taxonomy" id="1317129"/>
    <lineage>
        <taxon>Eukaryota</taxon>
        <taxon>Metazoa</taxon>
        <taxon>Ecdysozoa</taxon>
        <taxon>Nematoda</taxon>
        <taxon>Chromadorea</taxon>
        <taxon>Rhabditida</taxon>
        <taxon>Rhabditina</taxon>
        <taxon>Diplogasteromorpha</taxon>
        <taxon>Diplogasteroidea</taxon>
        <taxon>Neodiplogasteridae</taxon>
        <taxon>Pristionchus</taxon>
    </lineage>
</organism>
<evidence type="ECO:0000256" key="4">
    <source>
        <dbReference type="ARBA" id="ARBA00023136"/>
    </source>
</evidence>
<dbReference type="Gene3D" id="2.60.40.10">
    <property type="entry name" value="Immunoglobulins"/>
    <property type="match status" value="2"/>
</dbReference>
<evidence type="ECO:0000256" key="5">
    <source>
        <dbReference type="ARBA" id="ARBA00023157"/>
    </source>
</evidence>
<dbReference type="PROSITE" id="PS50092">
    <property type="entry name" value="TSP1"/>
    <property type="match status" value="2"/>
</dbReference>
<keyword evidence="3 9" id="KW-0217">Developmental protein</keyword>
<dbReference type="InterPro" id="IPR036179">
    <property type="entry name" value="Ig-like_dom_sf"/>
</dbReference>
<dbReference type="InterPro" id="IPR003599">
    <property type="entry name" value="Ig_sub"/>
</dbReference>
<evidence type="ECO:0000256" key="3">
    <source>
        <dbReference type="ARBA" id="ARBA00022473"/>
    </source>
</evidence>
<dbReference type="Proteomes" id="UP001328107">
    <property type="component" value="Unassembled WGS sequence"/>
</dbReference>
<dbReference type="InterPro" id="IPR057755">
    <property type="entry name" value="UNC5A-D-like_N"/>
</dbReference>
<dbReference type="InterPro" id="IPR003598">
    <property type="entry name" value="Ig_sub2"/>
</dbReference>
<evidence type="ECO:0000256" key="2">
    <source>
        <dbReference type="ARBA" id="ARBA00009844"/>
    </source>
</evidence>
<keyword evidence="5" id="KW-1015">Disulfide bond</keyword>
<dbReference type="GO" id="GO:0008045">
    <property type="term" value="P:motor neuron axon guidance"/>
    <property type="evidence" value="ECO:0007669"/>
    <property type="project" value="TreeGrafter"/>
</dbReference>
<keyword evidence="9" id="KW-1133">Transmembrane helix</keyword>
<keyword evidence="9" id="KW-0732">Signal</keyword>
<evidence type="ECO:0000256" key="1">
    <source>
        <dbReference type="ARBA" id="ARBA00004479"/>
    </source>
</evidence>
<protein>
    <recommendedName>
        <fullName evidence="9">Netrin receptor UNC5</fullName>
    </recommendedName>
</protein>
<dbReference type="GO" id="GO:0005886">
    <property type="term" value="C:plasma membrane"/>
    <property type="evidence" value="ECO:0007669"/>
    <property type="project" value="UniProtKB-SubCell"/>
</dbReference>
<dbReference type="SUPFAM" id="SSF48726">
    <property type="entry name" value="Immunoglobulin"/>
    <property type="match status" value="1"/>
</dbReference>
<evidence type="ECO:0000313" key="12">
    <source>
        <dbReference type="Proteomes" id="UP001328107"/>
    </source>
</evidence>
<dbReference type="AlphaFoldDB" id="A0AAN5CP19"/>
<evidence type="ECO:0000256" key="8">
    <source>
        <dbReference type="ARBA" id="ARBA00023319"/>
    </source>
</evidence>
<dbReference type="Pfam" id="PF00531">
    <property type="entry name" value="Death"/>
    <property type="match status" value="1"/>
</dbReference>
<dbReference type="SMART" id="SM00409">
    <property type="entry name" value="IG"/>
    <property type="match status" value="1"/>
</dbReference>
<dbReference type="InterPro" id="IPR013783">
    <property type="entry name" value="Ig-like_fold"/>
</dbReference>
<dbReference type="Pfam" id="PF25609">
    <property type="entry name" value="Unc5_NetrinR_N"/>
    <property type="match status" value="1"/>
</dbReference>
<dbReference type="Pfam" id="PF13927">
    <property type="entry name" value="Ig_3"/>
    <property type="match status" value="1"/>
</dbReference>
<evidence type="ECO:0000256" key="7">
    <source>
        <dbReference type="ARBA" id="ARBA00023180"/>
    </source>
</evidence>
<dbReference type="SMART" id="SM00209">
    <property type="entry name" value="TSP1"/>
    <property type="match status" value="2"/>
</dbReference>
<dbReference type="InterPro" id="IPR007110">
    <property type="entry name" value="Ig-like_dom"/>
</dbReference>
<evidence type="ECO:0000256" key="6">
    <source>
        <dbReference type="ARBA" id="ARBA00023170"/>
    </source>
</evidence>
<keyword evidence="8 9" id="KW-0393">Immunoglobulin domain</keyword>
<dbReference type="PANTHER" id="PTHR12582">
    <property type="entry name" value="NETRIN RECEPTOR UNC5"/>
    <property type="match status" value="1"/>
</dbReference>
<evidence type="ECO:0000256" key="9">
    <source>
        <dbReference type="RuleBase" id="RU367033"/>
    </source>
</evidence>
<feature type="domain" description="Ig-like" evidence="10">
    <location>
        <begin position="122"/>
        <end position="209"/>
    </location>
</feature>
<dbReference type="SMART" id="SM00408">
    <property type="entry name" value="IGc2"/>
    <property type="match status" value="1"/>
</dbReference>
<dbReference type="SUPFAM" id="SSF82895">
    <property type="entry name" value="TSP-1 type 1 repeat"/>
    <property type="match status" value="2"/>
</dbReference>
<evidence type="ECO:0000259" key="10">
    <source>
        <dbReference type="PROSITE" id="PS50835"/>
    </source>
</evidence>
<dbReference type="Gene3D" id="2.20.100.10">
    <property type="entry name" value="Thrombospondin type-1 (TSP1) repeat"/>
    <property type="match status" value="2"/>
</dbReference>
<comment type="subcellular location">
    <subcellularLocation>
        <location evidence="9">Cell membrane</location>
        <topology evidence="9">Single-pass type I membrane protein</topology>
    </subcellularLocation>
    <subcellularLocation>
        <location evidence="1">Membrane</location>
        <topology evidence="1">Single-pass type I membrane protein</topology>
    </subcellularLocation>
</comment>